<organism evidence="5 6">
    <name type="scientific">Mycolicibacterium litorale</name>
    <dbReference type="NCBI Taxonomy" id="758802"/>
    <lineage>
        <taxon>Bacteria</taxon>
        <taxon>Bacillati</taxon>
        <taxon>Actinomycetota</taxon>
        <taxon>Actinomycetes</taxon>
        <taxon>Mycobacteriales</taxon>
        <taxon>Mycobacteriaceae</taxon>
        <taxon>Mycolicibacterium</taxon>
    </lineage>
</organism>
<dbReference type="PANTHER" id="PTHR33630">
    <property type="entry name" value="CUTINASE RV1984C-RELATED-RELATED"/>
    <property type="match status" value="1"/>
</dbReference>
<evidence type="ECO:0000256" key="3">
    <source>
        <dbReference type="ARBA" id="ARBA00022801"/>
    </source>
</evidence>
<reference evidence="5 6" key="1">
    <citation type="submission" date="2020-07" db="EMBL/GenBank/DDBJ databases">
        <title>Complete genome sequence of Mycolicibacterium litorale like strain isolated from cardiac implantable electronic device infection.</title>
        <authorList>
            <person name="Fukano H."/>
            <person name="Miyama H."/>
            <person name="Hoshino Y."/>
        </authorList>
    </citation>
    <scope>NUCLEOTIDE SEQUENCE [LARGE SCALE GENOMIC DNA]</scope>
    <source>
        <strain evidence="5 6">NIIDNTM18</strain>
    </source>
</reference>
<dbReference type="PANTHER" id="PTHR33630:SF9">
    <property type="entry name" value="CUTINASE 4"/>
    <property type="match status" value="1"/>
</dbReference>
<evidence type="ECO:0000256" key="1">
    <source>
        <dbReference type="ARBA" id="ARBA00007534"/>
    </source>
</evidence>
<dbReference type="AlphaFoldDB" id="A0A6S6PDG6"/>
<dbReference type="InterPro" id="IPR029058">
    <property type="entry name" value="AB_hydrolase_fold"/>
</dbReference>
<evidence type="ECO:0000313" key="5">
    <source>
        <dbReference type="EMBL" id="BCI55727.1"/>
    </source>
</evidence>
<evidence type="ECO:0000313" key="6">
    <source>
        <dbReference type="Proteomes" id="UP000515734"/>
    </source>
</evidence>
<keyword evidence="3" id="KW-0378">Hydrolase</keyword>
<gene>
    <name evidence="5" type="ORF">NIIDNTM18_50050</name>
</gene>
<protein>
    <submittedName>
        <fullName evidence="5">Cutinase</fullName>
    </submittedName>
</protein>
<dbReference type="Pfam" id="PF01083">
    <property type="entry name" value="Cutinase"/>
    <property type="match status" value="1"/>
</dbReference>
<dbReference type="Gene3D" id="3.40.50.1820">
    <property type="entry name" value="alpha/beta hydrolase"/>
    <property type="match status" value="1"/>
</dbReference>
<dbReference type="InterPro" id="IPR000675">
    <property type="entry name" value="Cutinase/axe"/>
</dbReference>
<accession>A0A6S6PDG6</accession>
<name>A0A6S6PDG6_9MYCO</name>
<proteinExistence type="inferred from homology"/>
<dbReference type="EMBL" id="AP023287">
    <property type="protein sequence ID" value="BCI55727.1"/>
    <property type="molecule type" value="Genomic_DNA"/>
</dbReference>
<comment type="similarity">
    <text evidence="1">Belongs to the cutinase family.</text>
</comment>
<evidence type="ECO:0000256" key="4">
    <source>
        <dbReference type="ARBA" id="ARBA00023157"/>
    </source>
</evidence>
<dbReference type="Proteomes" id="UP000515734">
    <property type="component" value="Chromosome"/>
</dbReference>
<evidence type="ECO:0000256" key="2">
    <source>
        <dbReference type="ARBA" id="ARBA00022487"/>
    </source>
</evidence>
<keyword evidence="4" id="KW-1015">Disulfide bond</keyword>
<keyword evidence="2" id="KW-0719">Serine esterase</keyword>
<dbReference type="GO" id="GO:0052689">
    <property type="term" value="F:carboxylic ester hydrolase activity"/>
    <property type="evidence" value="ECO:0007669"/>
    <property type="project" value="UniProtKB-KW"/>
</dbReference>
<dbReference type="SUPFAM" id="SSF53474">
    <property type="entry name" value="alpha/beta-Hydrolases"/>
    <property type="match status" value="1"/>
</dbReference>
<sequence length="250" mass="25515">MTPGVGPYVSRSTHMRVRHFGRILGAAAVTAWAALVGVAAPSASAQACPDVEVVFARGTGEAVGVGGVGQSFVDALRAQAGPRTVNVYAVNYAASNNFDARDELARTVVEGIRDAGNRVQTIATTCPNTRIVLGGFSQGAVVAGFVTSSTVPDAVPAAYRDSVPQPLAAEVAEHVAAVTLFGLPSPQWLGTYGAPPVVIGPLYAPKTLQLCAEGDTICNGAPGGQPSIAHALYGINGMTQQAATYAVDRL</sequence>
<dbReference type="SMART" id="SM01110">
    <property type="entry name" value="Cutinase"/>
    <property type="match status" value="1"/>
</dbReference>